<feature type="region of interest" description="Disordered" evidence="1">
    <location>
        <begin position="295"/>
        <end position="356"/>
    </location>
</feature>
<organism evidence="2 3">
    <name type="scientific">Actinomyces urogenitalis</name>
    <dbReference type="NCBI Taxonomy" id="103621"/>
    <lineage>
        <taxon>Bacteria</taxon>
        <taxon>Bacillati</taxon>
        <taxon>Actinomycetota</taxon>
        <taxon>Actinomycetes</taxon>
        <taxon>Actinomycetales</taxon>
        <taxon>Actinomycetaceae</taxon>
        <taxon>Actinomyces</taxon>
    </lineage>
</organism>
<feature type="compositionally biased region" description="Pro residues" evidence="1">
    <location>
        <begin position="339"/>
        <end position="348"/>
    </location>
</feature>
<dbReference type="InterPro" id="IPR009218">
    <property type="entry name" value="HD_phosphohydro"/>
</dbReference>
<dbReference type="Gene3D" id="1.10.3210.10">
    <property type="entry name" value="Hypothetical protein af1432"/>
    <property type="match status" value="1"/>
</dbReference>
<dbReference type="PANTHER" id="PTHR21174">
    <property type="match status" value="1"/>
</dbReference>
<dbReference type="SUPFAM" id="SSF109604">
    <property type="entry name" value="HD-domain/PDEase-like"/>
    <property type="match status" value="1"/>
</dbReference>
<dbReference type="GeneID" id="81708799"/>
<gene>
    <name evidence="2" type="ORF">CYJ26_07630</name>
</gene>
<evidence type="ECO:0000313" key="3">
    <source>
        <dbReference type="Proteomes" id="UP000234778"/>
    </source>
</evidence>
<dbReference type="EMBL" id="PKHA01000007">
    <property type="protein sequence ID" value="PKY98455.1"/>
    <property type="molecule type" value="Genomic_DNA"/>
</dbReference>
<name>A0A2I1KS60_9ACTO</name>
<protein>
    <recommendedName>
        <fullName evidence="4">Phosphohydrolase</fullName>
    </recommendedName>
</protein>
<accession>A0A2I1KS60</accession>
<evidence type="ECO:0008006" key="4">
    <source>
        <dbReference type="Google" id="ProtNLM"/>
    </source>
</evidence>
<feature type="compositionally biased region" description="Low complexity" evidence="1">
    <location>
        <begin position="323"/>
        <end position="338"/>
    </location>
</feature>
<evidence type="ECO:0000256" key="1">
    <source>
        <dbReference type="SAM" id="MobiDB-lite"/>
    </source>
</evidence>
<sequence>MGVLDAPQWLLPAYVRSVKAVGATAGAEQIQEAGERLVSMWLSPDRRFHNLKHAIDMLARVDELADESHNPDVMRLAVWYHGCVFSSATEETYKRNGGEDEVASAAYAAEDLHALGVPDKVTDRICALILNLKRHNLTHEDIDALALNDADLGALAVGPQQYKRYRELVREEYAHIPAEHYLQARLTIVSKLLARETLFSSPLGARWELAARQNLEAEKRLLEDGLAKLAAKAGQTTCTAADAALAHLAASVEQAAAEGEQVAAARAAGPGEAPAAQATTSTLPSAPLVTMAAGAATPSADQPPAARPVTPPRGVPVAPPTPAAGVPRPGAAPVTPSAPAAPTPPPVPGHEDLSHTTSMESCVADIDRLMSTPRVTTAPAGAEAASLTPTGGVPVVDRQSMAEAARLRLAEKLRAKVEEAKILREARTGEFQPITEEIIDDGAGHQA</sequence>
<dbReference type="PANTHER" id="PTHR21174:SF0">
    <property type="entry name" value="HD PHOSPHOHYDROLASE FAMILY PROTEIN-RELATED"/>
    <property type="match status" value="1"/>
</dbReference>
<feature type="compositionally biased region" description="Pro residues" evidence="1">
    <location>
        <begin position="305"/>
        <end position="322"/>
    </location>
</feature>
<dbReference type="AlphaFoldDB" id="A0A2I1KS60"/>
<dbReference type="RefSeq" id="WP_101638232.1">
    <property type="nucleotide sequence ID" value="NZ_CP136961.1"/>
</dbReference>
<comment type="caution">
    <text evidence="2">The sequence shown here is derived from an EMBL/GenBank/DDBJ whole genome shotgun (WGS) entry which is preliminary data.</text>
</comment>
<reference evidence="2 3" key="1">
    <citation type="submission" date="2017-12" db="EMBL/GenBank/DDBJ databases">
        <title>Phylogenetic diversity of female urinary microbiome.</title>
        <authorList>
            <person name="Thomas-White K."/>
            <person name="Wolfe A.J."/>
        </authorList>
    </citation>
    <scope>NUCLEOTIDE SEQUENCE [LARGE SCALE GENOMIC DNA]</scope>
    <source>
        <strain evidence="2 3">UMB0319</strain>
    </source>
</reference>
<dbReference type="Proteomes" id="UP000234778">
    <property type="component" value="Unassembled WGS sequence"/>
</dbReference>
<proteinExistence type="predicted"/>
<evidence type="ECO:0000313" key="2">
    <source>
        <dbReference type="EMBL" id="PKY98455.1"/>
    </source>
</evidence>